<evidence type="ECO:0000259" key="1">
    <source>
        <dbReference type="Pfam" id="PF13472"/>
    </source>
</evidence>
<dbReference type="EMBL" id="CAADIO010000022">
    <property type="protein sequence ID" value="VFR90497.1"/>
    <property type="molecule type" value="Genomic_DNA"/>
</dbReference>
<dbReference type="SUPFAM" id="SSF52266">
    <property type="entry name" value="SGNH hydrolase"/>
    <property type="match status" value="1"/>
</dbReference>
<accession>A0A484UU49</accession>
<dbReference type="InterPro" id="IPR036514">
    <property type="entry name" value="SGNH_hydro_sf"/>
</dbReference>
<feature type="domain" description="SGNH hydrolase-type esterase" evidence="1">
    <location>
        <begin position="63"/>
        <end position="221"/>
    </location>
</feature>
<dbReference type="EC" id="3.1.1.2" evidence="2"/>
<dbReference type="AlphaFoldDB" id="A0A484UU49"/>
<dbReference type="InterPro" id="IPR013830">
    <property type="entry name" value="SGNH_hydro"/>
</dbReference>
<dbReference type="PANTHER" id="PTHR30383">
    <property type="entry name" value="THIOESTERASE 1/PROTEASE 1/LYSOPHOSPHOLIPASE L1"/>
    <property type="match status" value="1"/>
</dbReference>
<dbReference type="PANTHER" id="PTHR30383:SF24">
    <property type="entry name" value="THIOESTERASE 1_PROTEASE 1_LYSOPHOSPHOLIPASE L1"/>
    <property type="match status" value="1"/>
</dbReference>
<reference evidence="2" key="1">
    <citation type="submission" date="2019-03" db="EMBL/GenBank/DDBJ databases">
        <authorList>
            <person name="Danneels B."/>
        </authorList>
    </citation>
    <scope>NUCLEOTIDE SEQUENCE</scope>
</reference>
<dbReference type="GO" id="GO:0004622">
    <property type="term" value="F:phosphatidylcholine lysophospholipase activity"/>
    <property type="evidence" value="ECO:0007669"/>
    <property type="project" value="TreeGrafter"/>
</dbReference>
<dbReference type="InterPro" id="IPR051532">
    <property type="entry name" value="Ester_Hydrolysis_Enzymes"/>
</dbReference>
<evidence type="ECO:0000313" key="2">
    <source>
        <dbReference type="EMBL" id="VFR90497.1"/>
    </source>
</evidence>
<sequence length="242" mass="25801">MLTPRASIATWFANFLLGFIMLVRLLSCLTLVCAPLLAAQAQTAAPASGSESGSGSAPRILIIGDSLSAEYGLSRGSGWVTLLEKRLAESHPGARVANASISGDTTSGGVSRLPSQLKTHQPSIVILELGANDALRGLSLDMTEKNLRTMTRAARDAGATVIIAGMQIPPNYGRQYTERFREVFPLVAKSENAELIPFFLDGMAADRAMFQADGLHPTEAAQPAILENVWKVLEPVLKRAKS</sequence>
<keyword evidence="2" id="KW-0378">Hydrolase</keyword>
<protein>
    <submittedName>
        <fullName evidence="2">Arylesterase</fullName>
        <ecNumber evidence="2">3.1.1.2</ecNumber>
    </submittedName>
</protein>
<dbReference type="Pfam" id="PF13472">
    <property type="entry name" value="Lipase_GDSL_2"/>
    <property type="match status" value="1"/>
</dbReference>
<proteinExistence type="predicted"/>
<gene>
    <name evidence="2" type="ORF">RAN3_1995</name>
</gene>
<dbReference type="Gene3D" id="3.40.50.1110">
    <property type="entry name" value="SGNH hydrolase"/>
    <property type="match status" value="1"/>
</dbReference>
<name>A0A484UU49_9ZZZZ</name>
<dbReference type="CDD" id="cd01822">
    <property type="entry name" value="Lysophospholipase_L1_like"/>
    <property type="match status" value="1"/>
</dbReference>
<organism evidence="2">
    <name type="scientific">plant metagenome</name>
    <dbReference type="NCBI Taxonomy" id="1297885"/>
    <lineage>
        <taxon>unclassified sequences</taxon>
        <taxon>metagenomes</taxon>
        <taxon>organismal metagenomes</taxon>
    </lineage>
</organism>
<dbReference type="GO" id="GO:0004064">
    <property type="term" value="F:arylesterase activity"/>
    <property type="evidence" value="ECO:0007669"/>
    <property type="project" value="UniProtKB-EC"/>
</dbReference>